<dbReference type="Pfam" id="PF10282">
    <property type="entry name" value="Lactonase"/>
    <property type="match status" value="1"/>
</dbReference>
<evidence type="ECO:0000313" key="3">
    <source>
        <dbReference type="EMBL" id="OIN60544.1"/>
    </source>
</evidence>
<organism evidence="3 4">
    <name type="scientific">Arsenicibacter rosenii</name>
    <dbReference type="NCBI Taxonomy" id="1750698"/>
    <lineage>
        <taxon>Bacteria</taxon>
        <taxon>Pseudomonadati</taxon>
        <taxon>Bacteroidota</taxon>
        <taxon>Cytophagia</taxon>
        <taxon>Cytophagales</taxon>
        <taxon>Spirosomataceae</taxon>
        <taxon>Arsenicibacter</taxon>
    </lineage>
</organism>
<comment type="similarity">
    <text evidence="1">Belongs to the cycloisomerase 2 family.</text>
</comment>
<protein>
    <submittedName>
        <fullName evidence="3">3-carboxymuconate cyclase</fullName>
    </submittedName>
</protein>
<dbReference type="InterPro" id="IPR019405">
    <property type="entry name" value="Lactonase_7-beta_prop"/>
</dbReference>
<reference evidence="3 4" key="1">
    <citation type="submission" date="2016-10" db="EMBL/GenBank/DDBJ databases">
        <title>Arsenicibacter rosenii gen. nov., sp. nov., an efficient arsenic-methylating bacterium isolated from an arsenic-contaminated paddy soil.</title>
        <authorList>
            <person name="Huang K."/>
        </authorList>
    </citation>
    <scope>NUCLEOTIDE SEQUENCE [LARGE SCALE GENOMIC DNA]</scope>
    <source>
        <strain evidence="3 4">SM-1</strain>
    </source>
</reference>
<dbReference type="GO" id="GO:0017057">
    <property type="term" value="F:6-phosphogluconolactonase activity"/>
    <property type="evidence" value="ECO:0007669"/>
    <property type="project" value="TreeGrafter"/>
</dbReference>
<dbReference type="Proteomes" id="UP000181790">
    <property type="component" value="Unassembled WGS sequence"/>
</dbReference>
<dbReference type="InterPro" id="IPR050282">
    <property type="entry name" value="Cycloisomerase_2"/>
</dbReference>
<evidence type="ECO:0000256" key="1">
    <source>
        <dbReference type="ARBA" id="ARBA00005564"/>
    </source>
</evidence>
<dbReference type="PANTHER" id="PTHR30344:SF1">
    <property type="entry name" value="6-PHOSPHOGLUCONOLACTONASE"/>
    <property type="match status" value="1"/>
</dbReference>
<dbReference type="GO" id="GO:0006006">
    <property type="term" value="P:glucose metabolic process"/>
    <property type="evidence" value="ECO:0007669"/>
    <property type="project" value="UniProtKB-KW"/>
</dbReference>
<keyword evidence="4" id="KW-1185">Reference proteome</keyword>
<name>A0A1S2VP65_9BACT</name>
<dbReference type="InterPro" id="IPR011048">
    <property type="entry name" value="Haem_d1_sf"/>
</dbReference>
<keyword evidence="2" id="KW-0313">Glucose metabolism</keyword>
<proteinExistence type="inferred from homology"/>
<comment type="caution">
    <text evidence="3">The sequence shown here is derived from an EMBL/GenBank/DDBJ whole genome shotgun (WGS) entry which is preliminary data.</text>
</comment>
<evidence type="ECO:0000256" key="2">
    <source>
        <dbReference type="ARBA" id="ARBA00022526"/>
    </source>
</evidence>
<gene>
    <name evidence="3" type="ORF">BLX24_06285</name>
</gene>
<dbReference type="SUPFAM" id="SSF51004">
    <property type="entry name" value="C-terminal (heme d1) domain of cytochrome cd1-nitrite reductase"/>
    <property type="match status" value="1"/>
</dbReference>
<dbReference type="FunFam" id="2.130.10.10:FF:000306">
    <property type="entry name" value="3-carboxymuconate cyclase"/>
    <property type="match status" value="1"/>
</dbReference>
<sequence>MAGTCTATPPARTNKAEKQEILYVGTYSTRGSEGIYVYAFDRKTATLRKLQAVSGPKSPSFLAVHPSGNYVYSVNEGAPVANGVSAYSVDGRTGQLTAINQESSHGRGPCHISIDQTGKLAFVSNYGGGTFAVLPVRADGSLGAATDSLTYSGAGPNKQRQEKPHIHSAIVSPDNRFVYVSDLGTDKIYSYAIDKATGKVKPAATPFVSERPGSGPRHFVFHPNRRFAYGVQELTSTVAVFAVDPKSGTLTVLEERIPTLPAGFTGSNTSADIHIDPKGRFLYQSNRGANVLSIFAIQPDGRLKLAGHQATMGKTPRNFVIDAKGEFLLAANQDTDTVIIFRIDPKTGLLTQVGEPVSIPAPVCLQLVNL</sequence>
<dbReference type="PANTHER" id="PTHR30344">
    <property type="entry name" value="6-PHOSPHOGLUCONOLACTONASE-RELATED"/>
    <property type="match status" value="1"/>
</dbReference>
<dbReference type="EMBL" id="MORL01000002">
    <property type="protein sequence ID" value="OIN60544.1"/>
    <property type="molecule type" value="Genomic_DNA"/>
</dbReference>
<dbReference type="GO" id="GO:0005829">
    <property type="term" value="C:cytosol"/>
    <property type="evidence" value="ECO:0007669"/>
    <property type="project" value="TreeGrafter"/>
</dbReference>
<evidence type="ECO:0000313" key="4">
    <source>
        <dbReference type="Proteomes" id="UP000181790"/>
    </source>
</evidence>
<accession>A0A1S2VP65</accession>
<dbReference type="InterPro" id="IPR015943">
    <property type="entry name" value="WD40/YVTN_repeat-like_dom_sf"/>
</dbReference>
<dbReference type="AlphaFoldDB" id="A0A1S2VP65"/>
<keyword evidence="2" id="KW-0119">Carbohydrate metabolism</keyword>
<dbReference type="Gene3D" id="2.130.10.10">
    <property type="entry name" value="YVTN repeat-like/Quinoprotein amine dehydrogenase"/>
    <property type="match status" value="1"/>
</dbReference>